<feature type="compositionally biased region" description="Pro residues" evidence="1">
    <location>
        <begin position="144"/>
        <end position="161"/>
    </location>
</feature>
<accession>A0ABU6RWA5</accession>
<keyword evidence="3" id="KW-1185">Reference proteome</keyword>
<sequence>MDAHLVKNNSKWKACQPIHNAGPSVSTPAAPNPIIISSDSEEDLDPKGSSSEEEDPEMDPEGEDQGVNSSDESEEVSEYIPEDGPEENQDPGEEEPKEEDLDEPEEYPEEDPEEDPEMEEEEAEVMEPDEDEYNEYFANYFKLTPPPSPDSSIGSPPPTDA</sequence>
<evidence type="ECO:0000313" key="2">
    <source>
        <dbReference type="EMBL" id="MED6128058.1"/>
    </source>
</evidence>
<feature type="compositionally biased region" description="Acidic residues" evidence="1">
    <location>
        <begin position="51"/>
        <end position="64"/>
    </location>
</feature>
<comment type="caution">
    <text evidence="2">The sequence shown here is derived from an EMBL/GenBank/DDBJ whole genome shotgun (WGS) entry which is preliminary data.</text>
</comment>
<proteinExistence type="predicted"/>
<protein>
    <submittedName>
        <fullName evidence="2">Uncharacterized protein</fullName>
    </submittedName>
</protein>
<reference evidence="2 3" key="1">
    <citation type="journal article" date="2023" name="Plants (Basel)">
        <title>Bridging the Gap: Combining Genomics and Transcriptomics Approaches to Understand Stylosanthes scabra, an Orphan Legume from the Brazilian Caatinga.</title>
        <authorList>
            <person name="Ferreira-Neto J.R.C."/>
            <person name="da Silva M.D."/>
            <person name="Binneck E."/>
            <person name="de Melo N.F."/>
            <person name="da Silva R.H."/>
            <person name="de Melo A.L.T.M."/>
            <person name="Pandolfi V."/>
            <person name="Bustamante F.O."/>
            <person name="Brasileiro-Vidal A.C."/>
            <person name="Benko-Iseppon A.M."/>
        </authorList>
    </citation>
    <scope>NUCLEOTIDE SEQUENCE [LARGE SCALE GENOMIC DNA]</scope>
    <source>
        <tissue evidence="2">Leaves</tissue>
    </source>
</reference>
<name>A0ABU6RWA5_9FABA</name>
<feature type="compositionally biased region" description="Acidic residues" evidence="1">
    <location>
        <begin position="71"/>
        <end position="134"/>
    </location>
</feature>
<evidence type="ECO:0000313" key="3">
    <source>
        <dbReference type="Proteomes" id="UP001341840"/>
    </source>
</evidence>
<organism evidence="2 3">
    <name type="scientific">Stylosanthes scabra</name>
    <dbReference type="NCBI Taxonomy" id="79078"/>
    <lineage>
        <taxon>Eukaryota</taxon>
        <taxon>Viridiplantae</taxon>
        <taxon>Streptophyta</taxon>
        <taxon>Embryophyta</taxon>
        <taxon>Tracheophyta</taxon>
        <taxon>Spermatophyta</taxon>
        <taxon>Magnoliopsida</taxon>
        <taxon>eudicotyledons</taxon>
        <taxon>Gunneridae</taxon>
        <taxon>Pentapetalae</taxon>
        <taxon>rosids</taxon>
        <taxon>fabids</taxon>
        <taxon>Fabales</taxon>
        <taxon>Fabaceae</taxon>
        <taxon>Papilionoideae</taxon>
        <taxon>50 kb inversion clade</taxon>
        <taxon>dalbergioids sensu lato</taxon>
        <taxon>Dalbergieae</taxon>
        <taxon>Pterocarpus clade</taxon>
        <taxon>Stylosanthes</taxon>
    </lineage>
</organism>
<gene>
    <name evidence="2" type="ORF">PIB30_094024</name>
</gene>
<evidence type="ECO:0000256" key="1">
    <source>
        <dbReference type="SAM" id="MobiDB-lite"/>
    </source>
</evidence>
<dbReference type="Proteomes" id="UP001341840">
    <property type="component" value="Unassembled WGS sequence"/>
</dbReference>
<feature type="region of interest" description="Disordered" evidence="1">
    <location>
        <begin position="1"/>
        <end position="161"/>
    </location>
</feature>
<dbReference type="EMBL" id="JASCZI010032254">
    <property type="protein sequence ID" value="MED6128058.1"/>
    <property type="molecule type" value="Genomic_DNA"/>
</dbReference>